<evidence type="ECO:0000313" key="1">
    <source>
        <dbReference type="EMBL" id="QLJ18336.1"/>
    </source>
</evidence>
<name>A0A7D6A647_PROMI</name>
<organism evidence="1">
    <name type="scientific">Proteus mirabilis</name>
    <dbReference type="NCBI Taxonomy" id="584"/>
    <lineage>
        <taxon>Bacteria</taxon>
        <taxon>Pseudomonadati</taxon>
        <taxon>Pseudomonadota</taxon>
        <taxon>Gammaproteobacteria</taxon>
        <taxon>Enterobacterales</taxon>
        <taxon>Morganellaceae</taxon>
        <taxon>Proteus</taxon>
    </lineage>
</organism>
<reference evidence="1" key="1">
    <citation type="submission" date="2020-07" db="EMBL/GenBank/DDBJ databases">
        <title>Hypervirulent multi-drug resistant Proteus mirabilis strain with mosaic plasmid.</title>
        <authorList>
            <person name="Shelenkov A."/>
            <person name="Mikhaylova Y.V."/>
            <person name="Yanushevich Y.G."/>
            <person name="Petrova L."/>
            <person name="Fomina V."/>
            <person name="Zamyatin M."/>
            <person name="Shagin D."/>
        </authorList>
    </citation>
    <scope>NUCLEOTIDE SEQUENCE</scope>
    <source>
        <strain evidence="1">CriePir89</strain>
    </source>
</reference>
<dbReference type="AlphaFoldDB" id="A0A7D6A647"/>
<sequence length="50" mass="5900">MAEIKQIYNSDNHTIILPLRNKKRRIVAVSYVSHDLFYSQQIAHSESQKQ</sequence>
<protein>
    <submittedName>
        <fullName evidence="1">Uncharacterized protein</fullName>
    </submittedName>
</protein>
<dbReference type="EMBL" id="CP059056">
    <property type="protein sequence ID" value="QLJ18336.1"/>
    <property type="molecule type" value="Genomic_DNA"/>
</dbReference>
<accession>A0A7D6A647</accession>
<dbReference type="RefSeq" id="WP_409547111.1">
    <property type="nucleotide sequence ID" value="NZ_JBKCRB010000042.1"/>
</dbReference>
<gene>
    <name evidence="1" type="ORF">HZ283_14955</name>
</gene>
<proteinExistence type="predicted"/>